<keyword evidence="1" id="KW-0378">Hydrolase</keyword>
<comment type="caution">
    <text evidence="1">The sequence shown here is derived from an EMBL/GenBank/DDBJ whole genome shotgun (WGS) entry which is preliminary data.</text>
</comment>
<organism evidence="1 2">
    <name type="scientific">Hypoxylon rubiginosum</name>
    <dbReference type="NCBI Taxonomy" id="110542"/>
    <lineage>
        <taxon>Eukaryota</taxon>
        <taxon>Fungi</taxon>
        <taxon>Dikarya</taxon>
        <taxon>Ascomycota</taxon>
        <taxon>Pezizomycotina</taxon>
        <taxon>Sordariomycetes</taxon>
        <taxon>Xylariomycetidae</taxon>
        <taxon>Xylariales</taxon>
        <taxon>Hypoxylaceae</taxon>
        <taxon>Hypoxylon</taxon>
    </lineage>
</organism>
<evidence type="ECO:0000313" key="1">
    <source>
        <dbReference type="EMBL" id="KAI6090969.1"/>
    </source>
</evidence>
<keyword evidence="2" id="KW-1185">Reference proteome</keyword>
<evidence type="ECO:0000313" key="2">
    <source>
        <dbReference type="Proteomes" id="UP001497680"/>
    </source>
</evidence>
<reference evidence="1 2" key="1">
    <citation type="journal article" date="2022" name="New Phytol.">
        <title>Ecological generalism drives hyperdiversity of secondary metabolite gene clusters in xylarialean endophytes.</title>
        <authorList>
            <person name="Franco M.E.E."/>
            <person name="Wisecaver J.H."/>
            <person name="Arnold A.E."/>
            <person name="Ju Y.M."/>
            <person name="Slot J.C."/>
            <person name="Ahrendt S."/>
            <person name="Moore L.P."/>
            <person name="Eastman K.E."/>
            <person name="Scott K."/>
            <person name="Konkel Z."/>
            <person name="Mondo S.J."/>
            <person name="Kuo A."/>
            <person name="Hayes R.D."/>
            <person name="Haridas S."/>
            <person name="Andreopoulos B."/>
            <person name="Riley R."/>
            <person name="LaButti K."/>
            <person name="Pangilinan J."/>
            <person name="Lipzen A."/>
            <person name="Amirebrahimi M."/>
            <person name="Yan J."/>
            <person name="Adam C."/>
            <person name="Keymanesh K."/>
            <person name="Ng V."/>
            <person name="Louie K."/>
            <person name="Northen T."/>
            <person name="Drula E."/>
            <person name="Henrissat B."/>
            <person name="Hsieh H.M."/>
            <person name="Youens-Clark K."/>
            <person name="Lutzoni F."/>
            <person name="Miadlikowska J."/>
            <person name="Eastwood D.C."/>
            <person name="Hamelin R.C."/>
            <person name="Grigoriev I.V."/>
            <person name="U'Ren J.M."/>
        </authorList>
    </citation>
    <scope>NUCLEOTIDE SEQUENCE [LARGE SCALE GENOMIC DNA]</scope>
    <source>
        <strain evidence="1 2">ER1909</strain>
    </source>
</reference>
<accession>A0ACC0DE62</accession>
<sequence>MTVLFRMIGSISRTREQTVTPVTLFILLSVIYGGFVVPPSYMVPWLGWFWRINPLSYTYESVLINELRDRSFPCSVFIPEGPAYSQVPTSDRVSAAIGSNIGDDVVQGTDYLALKYGYTLDHLWRNLGILLAMMLAFFAIHLVASQYIPAQPSRGEILLFKRGTKKIDHVQVDEEMGSETKYAHYDADAETSPAVGMHAASESNTRTRSATGSAVFYWQDVNYEINSRQGTRKILKNIDGWLKPGTLTALMGVTGAGKTTLLDVLADRVTTGVATGDISLDGKGRGASFRRRVGYVQQEDIHLSTATVREALEFSALLRQPNRESTREKVEYVNEVLRMMDMEQYADAVIGVPGEGLNVEQRRRLTIAVELAAKPDLLLFLDEPTSGLDSQTAWSICNLLRQLASSGHTILCTIHQPSSQLFSMSDRLLLLDKGGSTLFFGDLGPESSHLIQYFTKNGAPPCDPGDNPAEWILDVTGNRECDQTSLNQTCDKWPRTWQQSEEKQIVLQQLADIRRSFSQDESLINGINEASVYVSSYWKQFLVLSKRICQDQWRNPIYLTTKCSLCICLALFNGISFYNEPLNLQGLISLLFSTYLLTQIFSGMGQQVANRLAAGREIFESRECMTQSYSWAMFIGANVAVKLVS</sequence>
<dbReference type="Proteomes" id="UP001497680">
    <property type="component" value="Unassembled WGS sequence"/>
</dbReference>
<gene>
    <name evidence="1" type="ORF">F4821DRAFT_255257</name>
</gene>
<protein>
    <submittedName>
        <fullName evidence="1">P-loop containing nucleoside triphosphate hydrolase protein</fullName>
    </submittedName>
</protein>
<dbReference type="EMBL" id="MU394288">
    <property type="protein sequence ID" value="KAI6090969.1"/>
    <property type="molecule type" value="Genomic_DNA"/>
</dbReference>
<name>A0ACC0DE62_9PEZI</name>
<proteinExistence type="predicted"/>